<sequence>MKLNRKNSDYSVFNLIYFTYLIYIIITLNKERLDFARVLLATSSLDILSSVATLLGDAILMDFKIVEEWGFSIGEDACLYEED</sequence>
<feature type="transmembrane region" description="Helical" evidence="1">
    <location>
        <begin position="12"/>
        <end position="29"/>
    </location>
</feature>
<gene>
    <name evidence="2" type="ordered locus">MTR_2g438380</name>
</gene>
<evidence type="ECO:0000313" key="3">
    <source>
        <dbReference type="EnsemblPlants" id="KEH37388"/>
    </source>
</evidence>
<accession>A0A072V7T4</accession>
<evidence type="ECO:0000256" key="1">
    <source>
        <dbReference type="SAM" id="Phobius"/>
    </source>
</evidence>
<keyword evidence="1" id="KW-0472">Membrane</keyword>
<protein>
    <submittedName>
        <fullName evidence="2">Transmembrane protein, putative</fullName>
    </submittedName>
</protein>
<keyword evidence="1" id="KW-1133">Transmembrane helix</keyword>
<organism evidence="2 4">
    <name type="scientific">Medicago truncatula</name>
    <name type="common">Barrel medic</name>
    <name type="synonym">Medicago tribuloides</name>
    <dbReference type="NCBI Taxonomy" id="3880"/>
    <lineage>
        <taxon>Eukaryota</taxon>
        <taxon>Viridiplantae</taxon>
        <taxon>Streptophyta</taxon>
        <taxon>Embryophyta</taxon>
        <taxon>Tracheophyta</taxon>
        <taxon>Spermatophyta</taxon>
        <taxon>Magnoliopsida</taxon>
        <taxon>eudicotyledons</taxon>
        <taxon>Gunneridae</taxon>
        <taxon>Pentapetalae</taxon>
        <taxon>rosids</taxon>
        <taxon>fabids</taxon>
        <taxon>Fabales</taxon>
        <taxon>Fabaceae</taxon>
        <taxon>Papilionoideae</taxon>
        <taxon>50 kb inversion clade</taxon>
        <taxon>NPAAA clade</taxon>
        <taxon>Hologalegina</taxon>
        <taxon>IRL clade</taxon>
        <taxon>Trifolieae</taxon>
        <taxon>Medicago</taxon>
    </lineage>
</organism>
<dbReference type="EnsemblPlants" id="KEH37388">
    <property type="protein sequence ID" value="KEH37388"/>
    <property type="gene ID" value="MTR_2g438380"/>
</dbReference>
<evidence type="ECO:0000313" key="4">
    <source>
        <dbReference type="Proteomes" id="UP000002051"/>
    </source>
</evidence>
<keyword evidence="4" id="KW-1185">Reference proteome</keyword>
<evidence type="ECO:0000313" key="2">
    <source>
        <dbReference type="EMBL" id="KEH37388.1"/>
    </source>
</evidence>
<reference evidence="2 4" key="2">
    <citation type="journal article" date="2014" name="BMC Genomics">
        <title>An improved genome release (version Mt4.0) for the model legume Medicago truncatula.</title>
        <authorList>
            <person name="Tang H."/>
            <person name="Krishnakumar V."/>
            <person name="Bidwell S."/>
            <person name="Rosen B."/>
            <person name="Chan A."/>
            <person name="Zhou S."/>
            <person name="Gentzbittel L."/>
            <person name="Childs K.L."/>
            <person name="Yandell M."/>
            <person name="Gundlach H."/>
            <person name="Mayer K.F."/>
            <person name="Schwartz D.C."/>
            <person name="Town C.D."/>
        </authorList>
    </citation>
    <scope>GENOME REANNOTATION</scope>
    <source>
        <strain evidence="2">A17</strain>
        <strain evidence="3 4">cv. Jemalong A17</strain>
    </source>
</reference>
<dbReference type="Proteomes" id="UP000002051">
    <property type="component" value="Chromosome 2"/>
</dbReference>
<dbReference type="AlphaFoldDB" id="A0A072V7T4"/>
<reference evidence="2 4" key="1">
    <citation type="journal article" date="2011" name="Nature">
        <title>The Medicago genome provides insight into the evolution of rhizobial symbioses.</title>
        <authorList>
            <person name="Young N.D."/>
            <person name="Debelle F."/>
            <person name="Oldroyd G.E."/>
            <person name="Geurts R."/>
            <person name="Cannon S.B."/>
            <person name="Udvardi M.K."/>
            <person name="Benedito V.A."/>
            <person name="Mayer K.F."/>
            <person name="Gouzy J."/>
            <person name="Schoof H."/>
            <person name="Van de Peer Y."/>
            <person name="Proost S."/>
            <person name="Cook D.R."/>
            <person name="Meyers B.C."/>
            <person name="Spannagl M."/>
            <person name="Cheung F."/>
            <person name="De Mita S."/>
            <person name="Krishnakumar V."/>
            <person name="Gundlach H."/>
            <person name="Zhou S."/>
            <person name="Mudge J."/>
            <person name="Bharti A.K."/>
            <person name="Murray J.D."/>
            <person name="Naoumkina M.A."/>
            <person name="Rosen B."/>
            <person name="Silverstein K.A."/>
            <person name="Tang H."/>
            <person name="Rombauts S."/>
            <person name="Zhao P.X."/>
            <person name="Zhou P."/>
            <person name="Barbe V."/>
            <person name="Bardou P."/>
            <person name="Bechner M."/>
            <person name="Bellec A."/>
            <person name="Berger A."/>
            <person name="Berges H."/>
            <person name="Bidwell S."/>
            <person name="Bisseling T."/>
            <person name="Choisne N."/>
            <person name="Couloux A."/>
            <person name="Denny R."/>
            <person name="Deshpande S."/>
            <person name="Dai X."/>
            <person name="Doyle J.J."/>
            <person name="Dudez A.M."/>
            <person name="Farmer A.D."/>
            <person name="Fouteau S."/>
            <person name="Franken C."/>
            <person name="Gibelin C."/>
            <person name="Gish J."/>
            <person name="Goldstein S."/>
            <person name="Gonzalez A.J."/>
            <person name="Green P.J."/>
            <person name="Hallab A."/>
            <person name="Hartog M."/>
            <person name="Hua A."/>
            <person name="Humphray S.J."/>
            <person name="Jeong D.H."/>
            <person name="Jing Y."/>
            <person name="Jocker A."/>
            <person name="Kenton S.M."/>
            <person name="Kim D.J."/>
            <person name="Klee K."/>
            <person name="Lai H."/>
            <person name="Lang C."/>
            <person name="Lin S."/>
            <person name="Macmil S.L."/>
            <person name="Magdelenat G."/>
            <person name="Matthews L."/>
            <person name="McCorrison J."/>
            <person name="Monaghan E.L."/>
            <person name="Mun J.H."/>
            <person name="Najar F.Z."/>
            <person name="Nicholson C."/>
            <person name="Noirot C."/>
            <person name="O'Bleness M."/>
            <person name="Paule C.R."/>
            <person name="Poulain J."/>
            <person name="Prion F."/>
            <person name="Qin B."/>
            <person name="Qu C."/>
            <person name="Retzel E.F."/>
            <person name="Riddle C."/>
            <person name="Sallet E."/>
            <person name="Samain S."/>
            <person name="Samson N."/>
            <person name="Sanders I."/>
            <person name="Saurat O."/>
            <person name="Scarpelli C."/>
            <person name="Schiex T."/>
            <person name="Segurens B."/>
            <person name="Severin A.J."/>
            <person name="Sherrier D.J."/>
            <person name="Shi R."/>
            <person name="Sims S."/>
            <person name="Singer S.R."/>
            <person name="Sinharoy S."/>
            <person name="Sterck L."/>
            <person name="Viollet A."/>
            <person name="Wang B.B."/>
            <person name="Wang K."/>
            <person name="Wang M."/>
            <person name="Wang X."/>
            <person name="Warfsmann J."/>
            <person name="Weissenbach J."/>
            <person name="White D.D."/>
            <person name="White J.D."/>
            <person name="Wiley G.B."/>
            <person name="Wincker P."/>
            <person name="Xing Y."/>
            <person name="Yang L."/>
            <person name="Yao Z."/>
            <person name="Ying F."/>
            <person name="Zhai J."/>
            <person name="Zhou L."/>
            <person name="Zuber A."/>
            <person name="Denarie J."/>
            <person name="Dixon R.A."/>
            <person name="May G.D."/>
            <person name="Schwartz D.C."/>
            <person name="Rogers J."/>
            <person name="Quetier F."/>
            <person name="Town C.D."/>
            <person name="Roe B.A."/>
        </authorList>
    </citation>
    <scope>NUCLEOTIDE SEQUENCE [LARGE SCALE GENOMIC DNA]</scope>
    <source>
        <strain evidence="2">A17</strain>
        <strain evidence="3 4">cv. Jemalong A17</strain>
    </source>
</reference>
<reference evidence="3" key="3">
    <citation type="submission" date="2015-04" db="UniProtKB">
        <authorList>
            <consortium name="EnsemblPlants"/>
        </authorList>
    </citation>
    <scope>IDENTIFICATION</scope>
    <source>
        <strain evidence="3">cv. Jemalong A17</strain>
    </source>
</reference>
<proteinExistence type="predicted"/>
<dbReference type="HOGENOM" id="CLU_2546029_0_0_1"/>
<dbReference type="EMBL" id="CM001218">
    <property type="protein sequence ID" value="KEH37388.1"/>
    <property type="molecule type" value="Genomic_DNA"/>
</dbReference>
<name>A0A072V7T4_MEDTR</name>
<keyword evidence="1 2" id="KW-0812">Transmembrane</keyword>